<feature type="transmembrane region" description="Helical" evidence="1">
    <location>
        <begin position="5"/>
        <end position="24"/>
    </location>
</feature>
<dbReference type="OrthoDB" id="123194at2"/>
<keyword evidence="3" id="KW-1185">Reference proteome</keyword>
<dbReference type="Proteomes" id="UP000033774">
    <property type="component" value="Unassembled WGS sequence"/>
</dbReference>
<feature type="transmembrane region" description="Helical" evidence="1">
    <location>
        <begin position="30"/>
        <end position="48"/>
    </location>
</feature>
<keyword evidence="1" id="KW-0812">Transmembrane</keyword>
<proteinExistence type="predicted"/>
<reference evidence="2 3" key="1">
    <citation type="submission" date="2015-03" db="EMBL/GenBank/DDBJ databases">
        <title>Draft genome sequence of Elstera litoralis.</title>
        <authorList>
            <person name="Rahalkar M.C."/>
            <person name="Dhakephalkar P.K."/>
            <person name="Pore S.D."/>
            <person name="Arora P."/>
            <person name="Kapse N.G."/>
            <person name="Pandit P.S."/>
        </authorList>
    </citation>
    <scope>NUCLEOTIDE SEQUENCE [LARGE SCALE GENOMIC DNA]</scope>
    <source>
        <strain evidence="2 3">Dia-1</strain>
    </source>
</reference>
<dbReference type="RefSeq" id="WP_045776138.1">
    <property type="nucleotide sequence ID" value="NZ_LAJY01000315.1"/>
</dbReference>
<organism evidence="2 3">
    <name type="scientific">Elstera litoralis</name>
    <dbReference type="NCBI Taxonomy" id="552518"/>
    <lineage>
        <taxon>Bacteria</taxon>
        <taxon>Pseudomonadati</taxon>
        <taxon>Pseudomonadota</taxon>
        <taxon>Alphaproteobacteria</taxon>
        <taxon>Rhodospirillales</taxon>
        <taxon>Rhodospirillaceae</taxon>
        <taxon>Elstera</taxon>
    </lineage>
</organism>
<evidence type="ECO:0000313" key="3">
    <source>
        <dbReference type="Proteomes" id="UP000033774"/>
    </source>
</evidence>
<dbReference type="EMBL" id="LAJY01000315">
    <property type="protein sequence ID" value="KJV09279.1"/>
    <property type="molecule type" value="Genomic_DNA"/>
</dbReference>
<comment type="caution">
    <text evidence="2">The sequence shown here is derived from an EMBL/GenBank/DDBJ whole genome shotgun (WGS) entry which is preliminary data.</text>
</comment>
<accession>A0A0F3IUK6</accession>
<evidence type="ECO:0000313" key="2">
    <source>
        <dbReference type="EMBL" id="KJV09279.1"/>
    </source>
</evidence>
<keyword evidence="1" id="KW-1133">Transmembrane helix</keyword>
<evidence type="ECO:0000256" key="1">
    <source>
        <dbReference type="SAM" id="Phobius"/>
    </source>
</evidence>
<keyword evidence="1" id="KW-0472">Membrane</keyword>
<dbReference type="AlphaFoldDB" id="A0A0F3IUK6"/>
<gene>
    <name evidence="2" type="ORF">VZ95_12490</name>
</gene>
<name>A0A0F3IUK6_9PROT</name>
<protein>
    <submittedName>
        <fullName evidence="2">Uncharacterized protein</fullName>
    </submittedName>
</protein>
<sequence>MIEGFFALIFGLISGVMGLFWLMISAVSLALLWAVILPFALLWGWMLARILSRAGYSPWWALIGFTPLLPLAVWIFAFSSWPAAARTVVLMPPERRY</sequence>
<feature type="transmembrane region" description="Helical" evidence="1">
    <location>
        <begin position="60"/>
        <end position="81"/>
    </location>
</feature>